<sequence length="100" mass="10654">MSLATSYRPCTWYVVARSAMLLIVSGCFSPNTSHRRSSTSRGGCCSVVRDEFDSAGVVRQGYQTVGRRLRGGPGDSHGPFGKGYSHGLLARRQTASGGIV</sequence>
<dbReference type="EMBL" id="JAGPYM010000023">
    <property type="protein sequence ID" value="KAH6883509.1"/>
    <property type="molecule type" value="Genomic_DNA"/>
</dbReference>
<keyword evidence="3" id="KW-1185">Reference proteome</keyword>
<organism evidence="2 3">
    <name type="scientific">Thelonectria olida</name>
    <dbReference type="NCBI Taxonomy" id="1576542"/>
    <lineage>
        <taxon>Eukaryota</taxon>
        <taxon>Fungi</taxon>
        <taxon>Dikarya</taxon>
        <taxon>Ascomycota</taxon>
        <taxon>Pezizomycotina</taxon>
        <taxon>Sordariomycetes</taxon>
        <taxon>Hypocreomycetidae</taxon>
        <taxon>Hypocreales</taxon>
        <taxon>Nectriaceae</taxon>
        <taxon>Thelonectria</taxon>
    </lineage>
</organism>
<feature type="region of interest" description="Disordered" evidence="1">
    <location>
        <begin position="66"/>
        <end position="85"/>
    </location>
</feature>
<comment type="caution">
    <text evidence="2">The sequence shown here is derived from an EMBL/GenBank/DDBJ whole genome shotgun (WGS) entry which is preliminary data.</text>
</comment>
<name>A0A9P8VXJ9_9HYPO</name>
<gene>
    <name evidence="2" type="ORF">B0T10DRAFT_138953</name>
</gene>
<evidence type="ECO:0000256" key="1">
    <source>
        <dbReference type="SAM" id="MobiDB-lite"/>
    </source>
</evidence>
<evidence type="ECO:0000313" key="2">
    <source>
        <dbReference type="EMBL" id="KAH6883509.1"/>
    </source>
</evidence>
<accession>A0A9P8VXJ9</accession>
<evidence type="ECO:0000313" key="3">
    <source>
        <dbReference type="Proteomes" id="UP000777438"/>
    </source>
</evidence>
<dbReference type="AlphaFoldDB" id="A0A9P8VXJ9"/>
<reference evidence="2 3" key="1">
    <citation type="journal article" date="2021" name="Nat. Commun.">
        <title>Genetic determinants of endophytism in the Arabidopsis root mycobiome.</title>
        <authorList>
            <person name="Mesny F."/>
            <person name="Miyauchi S."/>
            <person name="Thiergart T."/>
            <person name="Pickel B."/>
            <person name="Atanasova L."/>
            <person name="Karlsson M."/>
            <person name="Huettel B."/>
            <person name="Barry K.W."/>
            <person name="Haridas S."/>
            <person name="Chen C."/>
            <person name="Bauer D."/>
            <person name="Andreopoulos W."/>
            <person name="Pangilinan J."/>
            <person name="LaButti K."/>
            <person name="Riley R."/>
            <person name="Lipzen A."/>
            <person name="Clum A."/>
            <person name="Drula E."/>
            <person name="Henrissat B."/>
            <person name="Kohler A."/>
            <person name="Grigoriev I.V."/>
            <person name="Martin F.M."/>
            <person name="Hacquard S."/>
        </authorList>
    </citation>
    <scope>NUCLEOTIDE SEQUENCE [LARGE SCALE GENOMIC DNA]</scope>
    <source>
        <strain evidence="2 3">MPI-CAGE-CH-0241</strain>
    </source>
</reference>
<dbReference type="Proteomes" id="UP000777438">
    <property type="component" value="Unassembled WGS sequence"/>
</dbReference>
<proteinExistence type="predicted"/>
<protein>
    <submittedName>
        <fullName evidence="2">Uncharacterized protein</fullName>
    </submittedName>
</protein>